<feature type="transmembrane region" description="Helical" evidence="7">
    <location>
        <begin position="244"/>
        <end position="267"/>
    </location>
</feature>
<evidence type="ECO:0000256" key="5">
    <source>
        <dbReference type="ARBA" id="ARBA00023136"/>
    </source>
</evidence>
<dbReference type="PANTHER" id="PTHR30213:SF0">
    <property type="entry name" value="UPF0761 MEMBRANE PROTEIN YIHY"/>
    <property type="match status" value="1"/>
</dbReference>
<organism evidence="8 9">
    <name type="scientific">Tersicoccus phoenicis</name>
    <dbReference type="NCBI Taxonomy" id="554083"/>
    <lineage>
        <taxon>Bacteria</taxon>
        <taxon>Bacillati</taxon>
        <taxon>Actinomycetota</taxon>
        <taxon>Actinomycetes</taxon>
        <taxon>Micrococcales</taxon>
        <taxon>Micrococcaceae</taxon>
        <taxon>Tersicoccus</taxon>
    </lineage>
</organism>
<feature type="transmembrane region" description="Helical" evidence="7">
    <location>
        <begin position="63"/>
        <end position="85"/>
    </location>
</feature>
<keyword evidence="3 7" id="KW-0812">Transmembrane</keyword>
<accession>A0A1R1LL94</accession>
<dbReference type="NCBIfam" id="TIGR00765">
    <property type="entry name" value="yihY_not_rbn"/>
    <property type="match status" value="1"/>
</dbReference>
<dbReference type="STRING" id="554083.BKD30_01700"/>
<comment type="subcellular location">
    <subcellularLocation>
        <location evidence="1">Cell membrane</location>
        <topology evidence="1">Multi-pass membrane protein</topology>
    </subcellularLocation>
</comment>
<evidence type="ECO:0000256" key="1">
    <source>
        <dbReference type="ARBA" id="ARBA00004651"/>
    </source>
</evidence>
<feature type="region of interest" description="Disordered" evidence="6">
    <location>
        <begin position="347"/>
        <end position="428"/>
    </location>
</feature>
<feature type="compositionally biased region" description="Basic and acidic residues" evidence="6">
    <location>
        <begin position="14"/>
        <end position="31"/>
    </location>
</feature>
<sequence>MATTTPTDDASATARDKADAPDPEDTRKPDSPTEVSKPSWGYVFKRTISEFGKDQCTDLAASLTYYAVLSLFPAILAIVSILGVVGQAEATTNAVIDLARPFLSQDAIQPAQNIINELTGSTAAGFTLIIGILGALWSASGYVGGFGRAMNRIYEIDEGRPIWKLRPIQLLVTLVLVLLVAATGLMLVVSGPIAQRIGEVVGLGGTAVTIWNIAKWPVMLIFIIAVIAVLYWATPNIRQPKFRWVSGGALISIVVLILATLGFIWYVSGFSNYNKTYGSIAGVIIFLLWIWIANISLLFGAEFDAELERGRQLQAGIKAEETIQLPPRDTTQSEKVQAKVESLIEQGRELREESEDNGGSDGHDRSKESSSKDSGGKDSDAKDSGSKDAKGSQGSDDDDRSRGARVVPEAVLKTQPGSHQYGTRRQDV</sequence>
<dbReference type="Proteomes" id="UP000187085">
    <property type="component" value="Unassembled WGS sequence"/>
</dbReference>
<dbReference type="EMBL" id="MRDE01000009">
    <property type="protein sequence ID" value="OMH28264.1"/>
    <property type="molecule type" value="Genomic_DNA"/>
</dbReference>
<feature type="region of interest" description="Disordered" evidence="6">
    <location>
        <begin position="320"/>
        <end position="339"/>
    </location>
</feature>
<dbReference type="RefSeq" id="WP_076701134.1">
    <property type="nucleotide sequence ID" value="NZ_MRDE01000009.1"/>
</dbReference>
<keyword evidence="2" id="KW-1003">Cell membrane</keyword>
<comment type="caution">
    <text evidence="8">The sequence shown here is derived from an EMBL/GenBank/DDBJ whole genome shotgun (WGS) entry which is preliminary data.</text>
</comment>
<evidence type="ECO:0000313" key="8">
    <source>
        <dbReference type="EMBL" id="OMH28264.1"/>
    </source>
</evidence>
<evidence type="ECO:0000313" key="9">
    <source>
        <dbReference type="Proteomes" id="UP000187085"/>
    </source>
</evidence>
<feature type="transmembrane region" description="Helical" evidence="7">
    <location>
        <begin position="279"/>
        <end position="301"/>
    </location>
</feature>
<proteinExistence type="predicted"/>
<evidence type="ECO:0000256" key="7">
    <source>
        <dbReference type="SAM" id="Phobius"/>
    </source>
</evidence>
<feature type="compositionally biased region" description="Low complexity" evidence="6">
    <location>
        <begin position="1"/>
        <end position="13"/>
    </location>
</feature>
<keyword evidence="9" id="KW-1185">Reference proteome</keyword>
<protein>
    <submittedName>
        <fullName evidence="8">Ribonuclease BN</fullName>
    </submittedName>
</protein>
<feature type="region of interest" description="Disordered" evidence="6">
    <location>
        <begin position="1"/>
        <end position="36"/>
    </location>
</feature>
<feature type="transmembrane region" description="Helical" evidence="7">
    <location>
        <begin position="168"/>
        <end position="193"/>
    </location>
</feature>
<reference evidence="8 9" key="1">
    <citation type="submission" date="2016-12" db="EMBL/GenBank/DDBJ databases">
        <title>Draft genome of Tersicoccus phoenicis 1P05MA.</title>
        <authorList>
            <person name="Nakajima Y."/>
            <person name="Yoshizawa S."/>
            <person name="Nakamura K."/>
            <person name="Ogura Y."/>
            <person name="Hayashi T."/>
            <person name="Kogure K."/>
        </authorList>
    </citation>
    <scope>NUCLEOTIDE SEQUENCE [LARGE SCALE GENOMIC DNA]</scope>
    <source>
        <strain evidence="8 9">1p05MA</strain>
    </source>
</reference>
<keyword evidence="5 7" id="KW-0472">Membrane</keyword>
<dbReference type="InterPro" id="IPR017039">
    <property type="entry name" value="Virul_fac_BrkB"/>
</dbReference>
<feature type="transmembrane region" description="Helical" evidence="7">
    <location>
        <begin position="123"/>
        <end position="147"/>
    </location>
</feature>
<evidence type="ECO:0000256" key="4">
    <source>
        <dbReference type="ARBA" id="ARBA00022989"/>
    </source>
</evidence>
<feature type="transmembrane region" description="Helical" evidence="7">
    <location>
        <begin position="213"/>
        <end position="232"/>
    </location>
</feature>
<dbReference type="PANTHER" id="PTHR30213">
    <property type="entry name" value="INNER MEMBRANE PROTEIN YHJD"/>
    <property type="match status" value="1"/>
</dbReference>
<evidence type="ECO:0000256" key="3">
    <source>
        <dbReference type="ARBA" id="ARBA00022692"/>
    </source>
</evidence>
<feature type="compositionally biased region" description="Basic and acidic residues" evidence="6">
    <location>
        <begin position="361"/>
        <end position="390"/>
    </location>
</feature>
<evidence type="ECO:0000256" key="6">
    <source>
        <dbReference type="SAM" id="MobiDB-lite"/>
    </source>
</evidence>
<dbReference type="GO" id="GO:0005886">
    <property type="term" value="C:plasma membrane"/>
    <property type="evidence" value="ECO:0007669"/>
    <property type="project" value="UniProtKB-SubCell"/>
</dbReference>
<feature type="compositionally biased region" description="Polar residues" evidence="6">
    <location>
        <begin position="415"/>
        <end position="428"/>
    </location>
</feature>
<evidence type="ECO:0000256" key="2">
    <source>
        <dbReference type="ARBA" id="ARBA00022475"/>
    </source>
</evidence>
<dbReference type="Pfam" id="PF03631">
    <property type="entry name" value="Virul_fac_BrkB"/>
    <property type="match status" value="1"/>
</dbReference>
<dbReference type="AlphaFoldDB" id="A0A1R1LL94"/>
<gene>
    <name evidence="8" type="ORF">BKD30_01700</name>
</gene>
<keyword evidence="4 7" id="KW-1133">Transmembrane helix</keyword>
<name>A0A1R1LL94_9MICC</name>